<dbReference type="InterPro" id="IPR003346">
    <property type="entry name" value="Transposase_20"/>
</dbReference>
<keyword evidence="1" id="KW-0472">Membrane</keyword>
<dbReference type="InterPro" id="IPR002525">
    <property type="entry name" value="Transp_IS110-like_N"/>
</dbReference>
<dbReference type="Pfam" id="PF02371">
    <property type="entry name" value="Transposase_20"/>
    <property type="match status" value="1"/>
</dbReference>
<dbReference type="eggNOG" id="COG3547">
    <property type="taxonomic scope" value="Bacteria"/>
</dbReference>
<dbReference type="EMBL" id="ADVG01000001">
    <property type="protein sequence ID" value="EFH88046.1"/>
    <property type="molecule type" value="Genomic_DNA"/>
</dbReference>
<feature type="domain" description="Transposase IS110-like N-terminal" evidence="2">
    <location>
        <begin position="27"/>
        <end position="161"/>
    </location>
</feature>
<dbReference type="NCBIfam" id="NF033542">
    <property type="entry name" value="transpos_IS110"/>
    <property type="match status" value="1"/>
</dbReference>
<proteinExistence type="predicted"/>
<dbReference type="AlphaFoldDB" id="D6TC10"/>
<dbReference type="Pfam" id="PF01548">
    <property type="entry name" value="DEDD_Tnp_IS110"/>
    <property type="match status" value="1"/>
</dbReference>
<dbReference type="GO" id="GO:0006313">
    <property type="term" value="P:DNA transposition"/>
    <property type="evidence" value="ECO:0007669"/>
    <property type="project" value="InterPro"/>
</dbReference>
<keyword evidence="1" id="KW-1133">Transmembrane helix</keyword>
<evidence type="ECO:0000259" key="3">
    <source>
        <dbReference type="Pfam" id="PF02371"/>
    </source>
</evidence>
<keyword evidence="5" id="KW-1185">Reference proteome</keyword>
<evidence type="ECO:0000313" key="5">
    <source>
        <dbReference type="Proteomes" id="UP000004508"/>
    </source>
</evidence>
<evidence type="ECO:0000259" key="2">
    <source>
        <dbReference type="Pfam" id="PF01548"/>
    </source>
</evidence>
<accession>D6TC10</accession>
<feature type="transmembrane region" description="Helical" evidence="1">
    <location>
        <begin position="221"/>
        <end position="246"/>
    </location>
</feature>
<feature type="domain" description="Transposase IS116/IS110/IS902 C-terminal" evidence="3">
    <location>
        <begin position="228"/>
        <end position="269"/>
    </location>
</feature>
<dbReference type="InterPro" id="IPR047650">
    <property type="entry name" value="Transpos_IS110"/>
</dbReference>
<evidence type="ECO:0000313" key="4">
    <source>
        <dbReference type="EMBL" id="EFH88046.1"/>
    </source>
</evidence>
<dbReference type="InParanoid" id="D6TC10"/>
<protein>
    <submittedName>
        <fullName evidence="4">Transposase IS111A/IS1328/IS1533</fullName>
    </submittedName>
</protein>
<keyword evidence="1" id="KW-0812">Transmembrane</keyword>
<dbReference type="GO" id="GO:0004803">
    <property type="term" value="F:transposase activity"/>
    <property type="evidence" value="ECO:0007669"/>
    <property type="project" value="InterPro"/>
</dbReference>
<evidence type="ECO:0000256" key="1">
    <source>
        <dbReference type="SAM" id="Phobius"/>
    </source>
</evidence>
<dbReference type="PANTHER" id="PTHR33055">
    <property type="entry name" value="TRANSPOSASE FOR INSERTION SEQUENCE ELEMENT IS1111A"/>
    <property type="match status" value="1"/>
</dbReference>
<reference evidence="4 5" key="1">
    <citation type="journal article" date="2011" name="Stand. Genomic Sci.">
        <title>Non-contiguous finished genome sequence and contextual data of the filamentous soil bacterium Ktedonobacter racemifer type strain (SOSP1-21).</title>
        <authorList>
            <person name="Chang Y.J."/>
            <person name="Land M."/>
            <person name="Hauser L."/>
            <person name="Chertkov O."/>
            <person name="Del Rio T.G."/>
            <person name="Nolan M."/>
            <person name="Copeland A."/>
            <person name="Tice H."/>
            <person name="Cheng J.F."/>
            <person name="Lucas S."/>
            <person name="Han C."/>
            <person name="Goodwin L."/>
            <person name="Pitluck S."/>
            <person name="Ivanova N."/>
            <person name="Ovchinikova G."/>
            <person name="Pati A."/>
            <person name="Chen A."/>
            <person name="Palaniappan K."/>
            <person name="Mavromatis K."/>
            <person name="Liolios K."/>
            <person name="Brettin T."/>
            <person name="Fiebig A."/>
            <person name="Rohde M."/>
            <person name="Abt B."/>
            <person name="Goker M."/>
            <person name="Detter J.C."/>
            <person name="Woyke T."/>
            <person name="Bristow J."/>
            <person name="Eisen J.A."/>
            <person name="Markowitz V."/>
            <person name="Hugenholtz P."/>
            <person name="Kyrpides N.C."/>
            <person name="Klenk H.P."/>
            <person name="Lapidus A."/>
        </authorList>
    </citation>
    <scope>NUCLEOTIDE SEQUENCE [LARGE SCALE GENOMIC DNA]</scope>
    <source>
        <strain evidence="5">DSM 44963</strain>
    </source>
</reference>
<gene>
    <name evidence="4" type="ORF">Krac_9419</name>
</gene>
<dbReference type="GO" id="GO:0003677">
    <property type="term" value="F:DNA binding"/>
    <property type="evidence" value="ECO:0007669"/>
    <property type="project" value="InterPro"/>
</dbReference>
<organism evidence="4 5">
    <name type="scientific">Ktedonobacter racemifer DSM 44963</name>
    <dbReference type="NCBI Taxonomy" id="485913"/>
    <lineage>
        <taxon>Bacteria</taxon>
        <taxon>Bacillati</taxon>
        <taxon>Chloroflexota</taxon>
        <taxon>Ktedonobacteria</taxon>
        <taxon>Ktedonobacterales</taxon>
        <taxon>Ktedonobacteraceae</taxon>
        <taxon>Ktedonobacter</taxon>
    </lineage>
</organism>
<dbReference type="Proteomes" id="UP000004508">
    <property type="component" value="Unassembled WGS sequence"/>
</dbReference>
<sequence>MTLPRLESVTSLINHRNSCLRWAKVVVGAVNPSQQVVLSPRRVDLDDFLSWSQQHLCLTDAVVLEATTNAWHLCDQLRPLVSSVTVAHPNLVKLITTARVKTDARDTLHLARLLAAGLIPVVWIPPQDVRELRGLIAHRARLIRQRTRAKNRLRSTLHRYNIAPPAAGLFLRAQRPWWENLSLSAVEKLRIRQDLSLLESLEPLIGEVETELTRLSGTEPWASQVVFLLQVPGIGVINALILLAAIGDIMRFPSAKQLVGYAGLGASVHACSPDLPNRAYYQTGAKGHAGCISRSSLDGG</sequence>
<name>D6TC10_KTERA</name>
<comment type="caution">
    <text evidence="4">The sequence shown here is derived from an EMBL/GenBank/DDBJ whole genome shotgun (WGS) entry which is preliminary data.</text>
</comment>
<dbReference type="STRING" id="485913.Krac_9419"/>